<dbReference type="GO" id="GO:0047343">
    <property type="term" value="F:glucose-1-phosphate cytidylyltransferase activity"/>
    <property type="evidence" value="ECO:0007669"/>
    <property type="project" value="InterPro"/>
</dbReference>
<dbReference type="Pfam" id="PF00483">
    <property type="entry name" value="NTP_transferase"/>
    <property type="match status" value="1"/>
</dbReference>
<evidence type="ECO:0000259" key="1">
    <source>
        <dbReference type="Pfam" id="PF00483"/>
    </source>
</evidence>
<dbReference type="InterPro" id="IPR029044">
    <property type="entry name" value="Nucleotide-diphossugar_trans"/>
</dbReference>
<dbReference type="CDD" id="cd02524">
    <property type="entry name" value="G1P_cytidylyltransferase"/>
    <property type="match status" value="1"/>
</dbReference>
<dbReference type="GO" id="GO:0009243">
    <property type="term" value="P:O antigen biosynthetic process"/>
    <property type="evidence" value="ECO:0007669"/>
    <property type="project" value="InterPro"/>
</dbReference>
<organism evidence="2 3">
    <name type="scientific">Bradyrhizobium lablabi</name>
    <dbReference type="NCBI Taxonomy" id="722472"/>
    <lineage>
        <taxon>Bacteria</taxon>
        <taxon>Pseudomonadati</taxon>
        <taxon>Pseudomonadota</taxon>
        <taxon>Alphaproteobacteria</taxon>
        <taxon>Hyphomicrobiales</taxon>
        <taxon>Nitrobacteraceae</taxon>
        <taxon>Bradyrhizobium</taxon>
    </lineage>
</organism>
<dbReference type="InterPro" id="IPR005835">
    <property type="entry name" value="NTP_transferase_dom"/>
</dbReference>
<dbReference type="RefSeq" id="WP_079543346.1">
    <property type="nucleotide sequence ID" value="NZ_LT670844.1"/>
</dbReference>
<dbReference type="PANTHER" id="PTHR47183">
    <property type="entry name" value="GLUCOSE-1-PHOSPHATE CYTIDYLYLTRANSFERASE-RELATED"/>
    <property type="match status" value="1"/>
</dbReference>
<feature type="domain" description="Nucleotidyl transferase" evidence="1">
    <location>
        <begin position="2"/>
        <end position="203"/>
    </location>
</feature>
<proteinExistence type="predicted"/>
<dbReference type="PANTHER" id="PTHR47183:SF1">
    <property type="entry name" value="GLUCOSE-1-PHOSPHATE CYTIDYLYLTRANSFERASE"/>
    <property type="match status" value="1"/>
</dbReference>
<dbReference type="OrthoDB" id="9801810at2"/>
<dbReference type="InterPro" id="IPR046981">
    <property type="entry name" value="G1P_cyt_trans"/>
</dbReference>
<keyword evidence="2" id="KW-0808">Transferase</keyword>
<dbReference type="Gene3D" id="3.90.550.10">
    <property type="entry name" value="Spore Coat Polysaccharide Biosynthesis Protein SpsA, Chain A"/>
    <property type="match status" value="1"/>
</dbReference>
<dbReference type="NCBIfam" id="TIGR02623">
    <property type="entry name" value="G1P_cyt_trans"/>
    <property type="match status" value="1"/>
</dbReference>
<reference evidence="2 3" key="1">
    <citation type="submission" date="2016-11" db="EMBL/GenBank/DDBJ databases">
        <authorList>
            <person name="Jaros S."/>
            <person name="Januszkiewicz K."/>
            <person name="Wedrychowicz H."/>
        </authorList>
    </citation>
    <scope>NUCLEOTIDE SEQUENCE [LARGE SCALE GENOMIC DNA]</scope>
    <source>
        <strain evidence="2 3">GAS499</strain>
    </source>
</reference>
<gene>
    <name evidence="2" type="ORF">SAMN05444159_6117</name>
</gene>
<protein>
    <submittedName>
        <fullName evidence="2">Glucose-1-phosphate cytidylyltransferase</fullName>
    </submittedName>
</protein>
<dbReference type="AlphaFoldDB" id="A0A1M7BDR5"/>
<dbReference type="InterPro" id="IPR013446">
    <property type="entry name" value="G1P_cyt_trans-like"/>
</dbReference>
<evidence type="ECO:0000313" key="2">
    <source>
        <dbReference type="EMBL" id="SHL52996.1"/>
    </source>
</evidence>
<keyword evidence="2" id="KW-0548">Nucleotidyltransferase</keyword>
<sequence>MKVIILAGGLGTRLAEETTVRPKPMVEVGGRPMLWHIMKIYSHYGFNDFIICLGYKGYLIKEYFANYFLHMSDVTFHIAENRMEVHRETAEPWRVTLIETGDRTMTGGRLKRVLPYVSGDDVFALTYGDGVGDIDLHAQLAFHRAHGRMATVTAVRPAKRFGAISVEGDRVVSFQEKPSDDGGWINGGFFLLSPAVGNLIADDDTIWEREPLEALARTDQLRAFVHHGFWHPMDTLRDRTFLEEQWESGAAKWRVW</sequence>
<name>A0A1M7BDR5_9BRAD</name>
<dbReference type="EMBL" id="LT670844">
    <property type="protein sequence ID" value="SHL52996.1"/>
    <property type="molecule type" value="Genomic_DNA"/>
</dbReference>
<accession>A0A1M7BDR5</accession>
<dbReference type="SUPFAM" id="SSF53448">
    <property type="entry name" value="Nucleotide-diphospho-sugar transferases"/>
    <property type="match status" value="1"/>
</dbReference>
<evidence type="ECO:0000313" key="3">
    <source>
        <dbReference type="Proteomes" id="UP000189935"/>
    </source>
</evidence>
<dbReference type="Proteomes" id="UP000189935">
    <property type="component" value="Chromosome I"/>
</dbReference>